<name>D0L992_GORB4</name>
<evidence type="ECO:0000256" key="1">
    <source>
        <dbReference type="SAM" id="MobiDB-lite"/>
    </source>
</evidence>
<dbReference type="CDD" id="cd00085">
    <property type="entry name" value="HNHc"/>
    <property type="match status" value="1"/>
</dbReference>
<protein>
    <recommendedName>
        <fullName evidence="2">DUF222 domain-containing protein</fullName>
    </recommendedName>
</protein>
<feature type="region of interest" description="Disordered" evidence="1">
    <location>
        <begin position="234"/>
        <end position="255"/>
    </location>
</feature>
<dbReference type="Pfam" id="PF02720">
    <property type="entry name" value="DUF222"/>
    <property type="match status" value="1"/>
</dbReference>
<dbReference type="InterPro" id="IPR003870">
    <property type="entry name" value="DUF222"/>
</dbReference>
<dbReference type="OrthoDB" id="4370764at2"/>
<dbReference type="RefSeq" id="WP_012836408.1">
    <property type="nucleotide sequence ID" value="NC_013441.1"/>
</dbReference>
<dbReference type="KEGG" id="gbr:Gbro_4824"/>
<accession>D0L992</accession>
<gene>
    <name evidence="3" type="ordered locus">Gbro_4824</name>
</gene>
<reference evidence="4" key="1">
    <citation type="submission" date="2009-10" db="EMBL/GenBank/DDBJ databases">
        <title>The complete chromosome of Gordonia bronchialis DSM 43247.</title>
        <authorList>
            <consortium name="US DOE Joint Genome Institute (JGI-PGF)"/>
            <person name="Lucas S."/>
            <person name="Copeland A."/>
            <person name="Lapidus A."/>
            <person name="Glavina del Rio T."/>
            <person name="Dalin E."/>
            <person name="Tice H."/>
            <person name="Bruce D."/>
            <person name="Goodwin L."/>
            <person name="Pitluck S."/>
            <person name="Kyrpides N."/>
            <person name="Mavromatis K."/>
            <person name="Ivanova N."/>
            <person name="Ovchinnikova G."/>
            <person name="Saunders E."/>
            <person name="Brettin T."/>
            <person name="Detter J.C."/>
            <person name="Han C."/>
            <person name="Larimer F."/>
            <person name="Land M."/>
            <person name="Hauser L."/>
            <person name="Markowitz V."/>
            <person name="Cheng J.-F."/>
            <person name="Hugenholtz P."/>
            <person name="Woyke T."/>
            <person name="Wu D."/>
            <person name="Jando M."/>
            <person name="Schneider S."/>
            <person name="Goeker M."/>
            <person name="Klenk H.-P."/>
            <person name="Eisen J.A."/>
        </authorList>
    </citation>
    <scope>NUCLEOTIDE SEQUENCE [LARGE SCALE GENOMIC DNA]</scope>
    <source>
        <strain evidence="4">ATCC 25592 / DSM 43247 / BCRC 13721 / JCM 3198 / KCTC 3076 / NBRC 16047 / NCTC 10667</strain>
    </source>
</reference>
<dbReference type="InterPro" id="IPR003615">
    <property type="entry name" value="HNH_nuc"/>
</dbReference>
<reference evidence="3 4" key="2">
    <citation type="journal article" date="2010" name="Stand. Genomic Sci.">
        <title>Complete genome sequence of Gordonia bronchialis type strain (3410).</title>
        <authorList>
            <person name="Ivanova N."/>
            <person name="Sikorski J."/>
            <person name="Jando M."/>
            <person name="Lapidus A."/>
            <person name="Nolan M."/>
            <person name="Lucas S."/>
            <person name="Del Rio T.G."/>
            <person name="Tice H."/>
            <person name="Copeland A."/>
            <person name="Cheng J.F."/>
            <person name="Chen F."/>
            <person name="Bruce D."/>
            <person name="Goodwin L."/>
            <person name="Pitluck S."/>
            <person name="Mavromatis K."/>
            <person name="Ovchinnikova G."/>
            <person name="Pati A."/>
            <person name="Chen A."/>
            <person name="Palaniappan K."/>
            <person name="Land M."/>
            <person name="Hauser L."/>
            <person name="Chang Y.J."/>
            <person name="Jeffries C.D."/>
            <person name="Chain P."/>
            <person name="Saunders E."/>
            <person name="Han C."/>
            <person name="Detter J.C."/>
            <person name="Brettin T."/>
            <person name="Rohde M."/>
            <person name="Goker M."/>
            <person name="Bristow J."/>
            <person name="Eisen J.A."/>
            <person name="Markowitz V."/>
            <person name="Hugenholtz P."/>
            <person name="Klenk H.P."/>
            <person name="Kyrpides N.C."/>
        </authorList>
    </citation>
    <scope>NUCLEOTIDE SEQUENCE [LARGE SCALE GENOMIC DNA]</scope>
    <source>
        <strain evidence="4">ATCC 25592 / DSM 43247 / BCRC 13721 / JCM 3198 / KCTC 3076 / NBRC 16047 / NCTC 10667</strain>
    </source>
</reference>
<evidence type="ECO:0000313" key="4">
    <source>
        <dbReference type="Proteomes" id="UP000001219"/>
    </source>
</evidence>
<feature type="region of interest" description="Disordered" evidence="1">
    <location>
        <begin position="479"/>
        <end position="502"/>
    </location>
</feature>
<keyword evidence="4" id="KW-1185">Reference proteome</keyword>
<organism evidence="3 4">
    <name type="scientific">Gordonia bronchialis (strain ATCC 25592 / DSM 43247 / BCRC 13721 / JCM 3198 / KCTC 3076 / NBRC 16047 / NCTC 10667)</name>
    <name type="common">Rhodococcus bronchialis</name>
    <dbReference type="NCBI Taxonomy" id="526226"/>
    <lineage>
        <taxon>Bacteria</taxon>
        <taxon>Bacillati</taxon>
        <taxon>Actinomycetota</taxon>
        <taxon>Actinomycetes</taxon>
        <taxon>Mycobacteriales</taxon>
        <taxon>Gordoniaceae</taxon>
        <taxon>Gordonia</taxon>
    </lineage>
</organism>
<dbReference type="STRING" id="526226.Gbro_4824"/>
<evidence type="ECO:0000313" key="3">
    <source>
        <dbReference type="EMBL" id="ACY23937.1"/>
    </source>
</evidence>
<dbReference type="eggNOG" id="COG1403">
    <property type="taxonomic scope" value="Bacteria"/>
</dbReference>
<proteinExistence type="predicted"/>
<dbReference type="Proteomes" id="UP000001219">
    <property type="component" value="Chromosome"/>
</dbReference>
<evidence type="ECO:0000259" key="2">
    <source>
        <dbReference type="Pfam" id="PF02720"/>
    </source>
</evidence>
<dbReference type="EMBL" id="CP001802">
    <property type="protein sequence ID" value="ACY23937.1"/>
    <property type="molecule type" value="Genomic_DNA"/>
</dbReference>
<feature type="domain" description="DUF222" evidence="2">
    <location>
        <begin position="46"/>
        <end position="368"/>
    </location>
</feature>
<dbReference type="AlphaFoldDB" id="D0L992"/>
<sequence>MSDQTQPQSPAAELVAQLHALTDRLQAVDLAVCSDEELVEVAAAQERAITRLTFAGDRQLVEITERDLPRQMGFRSVPNFFNQRLRISNPQRRRTQLAATASMRQLTGDSCEPKFPVLAEAFAAGAVGTGHITTVLSVLDQIPAAVPYDKRVAAERQMVDIATEFTPDEIGTAGQRLLGHLDPDGTLTDETDRARRRGIWIGKTRADGTAHLSGTVTPELAARLSMMMAVFGQPGLNNPDDPDAPAGAHEHADADQLAEAVQRDLRTPTQRNHDALNAALEAMFADGTLGTSHRGLPVQLIIKADLSDLIAEAGFGVSATNTLLPMADVIRLAAQVQPWLAVFEDSTPVPLFFGKGKRFATQAQRMVNFARPDGHVCSAHGCDQAAAYLEMHHAQLDWADGGLTDIVDMTGACPKHNRMVGPNPGQYTTRMIGDGPDRGRCGWRLNTHPGAPPNPERVNRGPDIAAGYRRHLEQVRAEIYGPPGDDPRPGTDDTTGSIVGPSALPADRAAIDEQVRELARLQLRQTINPDSGVENRLAALLETHLGLTNQLRS</sequence>
<dbReference type="HOGENOM" id="CLU_022065_0_1_11"/>